<name>A0ACC3NY97_9PEZI</name>
<proteinExistence type="predicted"/>
<keyword evidence="2" id="KW-1185">Reference proteome</keyword>
<keyword evidence="1" id="KW-0413">Isomerase</keyword>
<reference evidence="1" key="1">
    <citation type="submission" date="2023-07" db="EMBL/GenBank/DDBJ databases">
        <title>Black Yeasts Isolated from many extreme environments.</title>
        <authorList>
            <person name="Coleine C."/>
            <person name="Stajich J.E."/>
            <person name="Selbmann L."/>
        </authorList>
    </citation>
    <scope>NUCLEOTIDE SEQUENCE</scope>
    <source>
        <strain evidence="1">CCFEE 5714</strain>
    </source>
</reference>
<gene>
    <name evidence="1" type="primary">PUS7_1</name>
    <name evidence="1" type="ORF">LTR37_000364</name>
</gene>
<comment type="caution">
    <text evidence="1">The sequence shown here is derived from an EMBL/GenBank/DDBJ whole genome shotgun (WGS) entry which is preliminary data.</text>
</comment>
<protein>
    <submittedName>
        <fullName evidence="1">Multisubstrate pseudouridine synthase 7</fullName>
        <ecNumber evidence="1">5.4.99.27</ecNumber>
    </submittedName>
</protein>
<organism evidence="1 2">
    <name type="scientific">Vermiconidia calcicola</name>
    <dbReference type="NCBI Taxonomy" id="1690605"/>
    <lineage>
        <taxon>Eukaryota</taxon>
        <taxon>Fungi</taxon>
        <taxon>Dikarya</taxon>
        <taxon>Ascomycota</taxon>
        <taxon>Pezizomycotina</taxon>
        <taxon>Dothideomycetes</taxon>
        <taxon>Dothideomycetidae</taxon>
        <taxon>Mycosphaerellales</taxon>
        <taxon>Extremaceae</taxon>
        <taxon>Vermiconidia</taxon>
    </lineage>
</organism>
<evidence type="ECO:0000313" key="2">
    <source>
        <dbReference type="Proteomes" id="UP001281147"/>
    </source>
</evidence>
<dbReference type="EC" id="5.4.99.27" evidence="1"/>
<dbReference type="Proteomes" id="UP001281147">
    <property type="component" value="Unassembled WGS sequence"/>
</dbReference>
<sequence length="778" mass="86089">MAQNMNSGSDVPSRDEKELAVGITSFVSSDIPGFTCTIKQRYTDFLVNEILPNGTALHLQSDTVPSKTGKKQQHESKDHNEATQTGGSVVDEKSGVVPSKRQGPEDNDGLGDGETTPRKKARLDQAQAESSGNGTSPDGYETAASTAPNAQVSNKARKEEVLAGFPESDKTILHDIFGNATTSQILNLYASVVVHPERKPRDHPTVNSEIISEKAKRTEAHVAMRRIFVSKLETATVQDSPGVISIKAAPTKGPSGARGQPNGAHQRGKLGWNELGGEYLHFTLYKENKDTMEVLYYIASQLKVHIKNFQFAGTKDRRGVTVQRVAIFRVHADRVARLNSMARGWRVGDFEYQKHGLELGELDGNEFLLTLRDCHFQGEESLHHEKRVSLANRLIEAAAERFTTHGFLNYYGLQRFGTFSTGTHVIGQKMLKGDLEGAVDSILTYSDDMLPENQDASSSKKVPQDDINRADAIRSWRTTGQGNEAASKMPKRFQAESAIIHYLSKTDRKTNKPIQDKDWQGALMQISRNLRLMYVHAYQSFVWNTVAGKRWELHGDRAVEGDLVIVREKGETVAPKDDVDEDGEPIFHPAADDSAPSAEDTFTRARPLSKEEAESGKYNIFDIVLPLPGYDVSYPANIVGRFYEEFMASEAGGEMDPHNMRRSWKDVSLSGSYRKMMARPGKGFGFEVKSYVSEEEQMVETDLERIQKRGRMDADAGAADAESGTAGTNVEQVGDEQADQKIAVVLKLQLGSSQYATMALRELTKGGAINYRPDYSTR</sequence>
<evidence type="ECO:0000313" key="1">
    <source>
        <dbReference type="EMBL" id="KAK3725394.1"/>
    </source>
</evidence>
<dbReference type="EMBL" id="JAUTXU010000002">
    <property type="protein sequence ID" value="KAK3725394.1"/>
    <property type="molecule type" value="Genomic_DNA"/>
</dbReference>
<accession>A0ACC3NY97</accession>